<dbReference type="AlphaFoldDB" id="A0A8K0KDR3"/>
<organism evidence="1 2">
    <name type="scientific">Ladona fulva</name>
    <name type="common">Scarce chaser dragonfly</name>
    <name type="synonym">Libellula fulva</name>
    <dbReference type="NCBI Taxonomy" id="123851"/>
    <lineage>
        <taxon>Eukaryota</taxon>
        <taxon>Metazoa</taxon>
        <taxon>Ecdysozoa</taxon>
        <taxon>Arthropoda</taxon>
        <taxon>Hexapoda</taxon>
        <taxon>Insecta</taxon>
        <taxon>Pterygota</taxon>
        <taxon>Palaeoptera</taxon>
        <taxon>Odonata</taxon>
        <taxon>Epiprocta</taxon>
        <taxon>Anisoptera</taxon>
        <taxon>Libelluloidea</taxon>
        <taxon>Libellulidae</taxon>
        <taxon>Ladona</taxon>
    </lineage>
</organism>
<evidence type="ECO:0000313" key="2">
    <source>
        <dbReference type="Proteomes" id="UP000792457"/>
    </source>
</evidence>
<sequence length="59" mass="6595">MKTIEAEQNRALRNCLGIPPFSYTRSESIRAETKTEELGKILPLADNNGRTFLSRGLVS</sequence>
<reference evidence="1" key="1">
    <citation type="submission" date="2013-04" db="EMBL/GenBank/DDBJ databases">
        <authorList>
            <person name="Qu J."/>
            <person name="Murali S.C."/>
            <person name="Bandaranaike D."/>
            <person name="Bellair M."/>
            <person name="Blankenburg K."/>
            <person name="Chao H."/>
            <person name="Dinh H."/>
            <person name="Doddapaneni H."/>
            <person name="Downs B."/>
            <person name="Dugan-Rocha S."/>
            <person name="Elkadiri S."/>
            <person name="Gnanaolivu R.D."/>
            <person name="Hernandez B."/>
            <person name="Javaid M."/>
            <person name="Jayaseelan J.C."/>
            <person name="Lee S."/>
            <person name="Li M."/>
            <person name="Ming W."/>
            <person name="Munidasa M."/>
            <person name="Muniz J."/>
            <person name="Nguyen L."/>
            <person name="Ongeri F."/>
            <person name="Osuji N."/>
            <person name="Pu L.-L."/>
            <person name="Puazo M."/>
            <person name="Qu C."/>
            <person name="Quiroz J."/>
            <person name="Raj R."/>
            <person name="Weissenberger G."/>
            <person name="Xin Y."/>
            <person name="Zou X."/>
            <person name="Han Y."/>
            <person name="Richards S."/>
            <person name="Worley K."/>
            <person name="Muzny D."/>
            <person name="Gibbs R."/>
        </authorList>
    </citation>
    <scope>NUCLEOTIDE SEQUENCE</scope>
    <source>
        <strain evidence="1">Sampled in the wild</strain>
    </source>
</reference>
<keyword evidence="2" id="KW-1185">Reference proteome</keyword>
<comment type="caution">
    <text evidence="1">The sequence shown here is derived from an EMBL/GenBank/DDBJ whole genome shotgun (WGS) entry which is preliminary data.</text>
</comment>
<accession>A0A8K0KDR3</accession>
<gene>
    <name evidence="1" type="ORF">J437_LFUL009418</name>
</gene>
<protein>
    <submittedName>
        <fullName evidence="1">Uncharacterized protein</fullName>
    </submittedName>
</protein>
<evidence type="ECO:0000313" key="1">
    <source>
        <dbReference type="EMBL" id="KAG8232319.1"/>
    </source>
</evidence>
<proteinExistence type="predicted"/>
<dbReference type="EMBL" id="KZ308611">
    <property type="protein sequence ID" value="KAG8232319.1"/>
    <property type="molecule type" value="Genomic_DNA"/>
</dbReference>
<reference evidence="1" key="2">
    <citation type="submission" date="2017-10" db="EMBL/GenBank/DDBJ databases">
        <title>Ladona fulva Genome sequencing and assembly.</title>
        <authorList>
            <person name="Murali S."/>
            <person name="Richards S."/>
            <person name="Bandaranaike D."/>
            <person name="Bellair M."/>
            <person name="Blankenburg K."/>
            <person name="Chao H."/>
            <person name="Dinh H."/>
            <person name="Doddapaneni H."/>
            <person name="Dugan-Rocha S."/>
            <person name="Elkadiri S."/>
            <person name="Gnanaolivu R."/>
            <person name="Hernandez B."/>
            <person name="Skinner E."/>
            <person name="Javaid M."/>
            <person name="Lee S."/>
            <person name="Li M."/>
            <person name="Ming W."/>
            <person name="Munidasa M."/>
            <person name="Muniz J."/>
            <person name="Nguyen L."/>
            <person name="Hughes D."/>
            <person name="Osuji N."/>
            <person name="Pu L.-L."/>
            <person name="Puazo M."/>
            <person name="Qu C."/>
            <person name="Quiroz J."/>
            <person name="Raj R."/>
            <person name="Weissenberger G."/>
            <person name="Xin Y."/>
            <person name="Zou X."/>
            <person name="Han Y."/>
            <person name="Worley K."/>
            <person name="Muzny D."/>
            <person name="Gibbs R."/>
        </authorList>
    </citation>
    <scope>NUCLEOTIDE SEQUENCE</scope>
    <source>
        <strain evidence="1">Sampled in the wild</strain>
    </source>
</reference>
<dbReference type="Proteomes" id="UP000792457">
    <property type="component" value="Unassembled WGS sequence"/>
</dbReference>
<name>A0A8K0KDR3_LADFU</name>